<evidence type="ECO:0000313" key="2">
    <source>
        <dbReference type="EMBL" id="CAA9494354.1"/>
    </source>
</evidence>
<name>A0A6J4SIF5_9ACTN</name>
<feature type="compositionally biased region" description="Basic and acidic residues" evidence="1">
    <location>
        <begin position="9"/>
        <end position="24"/>
    </location>
</feature>
<dbReference type="GO" id="GO:0008534">
    <property type="term" value="F:oxidized purine nucleobase lesion DNA N-glycosylase activity"/>
    <property type="evidence" value="ECO:0007669"/>
    <property type="project" value="UniProtKB-EC"/>
</dbReference>
<reference evidence="2" key="1">
    <citation type="submission" date="2020-02" db="EMBL/GenBank/DDBJ databases">
        <authorList>
            <person name="Meier V. D."/>
        </authorList>
    </citation>
    <scope>NUCLEOTIDE SEQUENCE</scope>
    <source>
        <strain evidence="2">AVDCRST_MAG45</strain>
    </source>
</reference>
<organism evidence="2">
    <name type="scientific">uncultured Solirubrobacterales bacterium</name>
    <dbReference type="NCBI Taxonomy" id="768556"/>
    <lineage>
        <taxon>Bacteria</taxon>
        <taxon>Bacillati</taxon>
        <taxon>Actinomycetota</taxon>
        <taxon>Thermoleophilia</taxon>
        <taxon>Solirubrobacterales</taxon>
        <taxon>environmental samples</taxon>
    </lineage>
</organism>
<feature type="region of interest" description="Disordered" evidence="1">
    <location>
        <begin position="1"/>
        <end position="95"/>
    </location>
</feature>
<keyword evidence="2" id="KW-0378">Hydrolase</keyword>
<dbReference type="EC" id="3.2.2.23" evidence="2"/>
<sequence>ARAAGGREGPARDRGARAGADDRRGRRQRHLRLPPARAGRDRRGPGGSEPRFRPSTGQNALGRDRRSGSGSPPGDGREDGRRPGARPARLDRFAL</sequence>
<feature type="non-terminal residue" evidence="2">
    <location>
        <position position="95"/>
    </location>
</feature>
<dbReference type="AlphaFoldDB" id="A0A6J4SIF5"/>
<keyword evidence="2" id="KW-0326">Glycosidase</keyword>
<feature type="compositionally biased region" description="Basic and acidic residues" evidence="1">
    <location>
        <begin position="75"/>
        <end position="95"/>
    </location>
</feature>
<gene>
    <name evidence="2" type="ORF">AVDCRST_MAG45-923</name>
</gene>
<proteinExistence type="predicted"/>
<accession>A0A6J4SIF5</accession>
<dbReference type="EMBL" id="CADCVU010000082">
    <property type="protein sequence ID" value="CAA9494354.1"/>
    <property type="molecule type" value="Genomic_DNA"/>
</dbReference>
<protein>
    <submittedName>
        <fullName evidence="2">Formamidopyrimidine-DNA glycosylase</fullName>
        <ecNumber evidence="2">3.2.2.23</ecNumber>
    </submittedName>
</protein>
<feature type="non-terminal residue" evidence="2">
    <location>
        <position position="1"/>
    </location>
</feature>
<evidence type="ECO:0000256" key="1">
    <source>
        <dbReference type="SAM" id="MobiDB-lite"/>
    </source>
</evidence>